<sequence>MKLHILSDLHTEMAPFGLPETNADVVVLAGDIGYGRKGVAGAVQACQRQGKPVLFVPGNHDFYHQTEGIGIQGVIEQMKCEALGSDVHVLDDDEVIIGGVRFLGSTLWTDFDFFGEGLRDLVMMAAKKGINDYRCITDGSSPLTPAVLRERHLRSREWLRQSLANGCGLKTVIITHHAPHGRSCPSHFRHDPVSAAFISDMAPFMGEAALWVHGHVHASMDYRLGDTRVLCNPRGYSGEDVPGFRADLVVEV</sequence>
<reference evidence="2 3" key="2">
    <citation type="journal article" date="2012" name="Int. J. Syst. Evol. Microbiol.">
        <title>Magnetococcus marinus gen. nov., sp. nov., a marine, magnetotactic bacterium that represents a novel lineage (Magnetococcaceae fam. nov.; Magnetococcales ord. nov.) at the base of the Alphaproteobacteria.</title>
        <authorList>
            <person name="Bazylinski D.A."/>
            <person name="Williams T.J."/>
            <person name="Lefevre C.T."/>
            <person name="Berg R.J."/>
            <person name="Zhang C.L."/>
            <person name="Bowser S.S."/>
            <person name="Dean A.J."/>
            <person name="Beveridge T.J."/>
        </authorList>
    </citation>
    <scope>NUCLEOTIDE SEQUENCE [LARGE SCALE GENOMIC DNA]</scope>
    <source>
        <strain evidence="3">ATCC BAA-1437 / JCM 17883 / MC-1</strain>
    </source>
</reference>
<dbReference type="OrthoDB" id="356681at2"/>
<dbReference type="HOGENOM" id="CLU_060372_3_0_5"/>
<dbReference type="GO" id="GO:0016787">
    <property type="term" value="F:hydrolase activity"/>
    <property type="evidence" value="ECO:0007669"/>
    <property type="project" value="InterPro"/>
</dbReference>
<dbReference type="eggNOG" id="COG1409">
    <property type="taxonomic scope" value="Bacteria"/>
</dbReference>
<gene>
    <name evidence="2" type="ordered locus">Mmc1_1997</name>
</gene>
<organism evidence="2 3">
    <name type="scientific">Magnetococcus marinus (strain ATCC BAA-1437 / JCM 17883 / MC-1)</name>
    <dbReference type="NCBI Taxonomy" id="156889"/>
    <lineage>
        <taxon>Bacteria</taxon>
        <taxon>Pseudomonadati</taxon>
        <taxon>Pseudomonadota</taxon>
        <taxon>Magnetococcia</taxon>
        <taxon>Magnetococcales</taxon>
        <taxon>Magnetococcaceae</taxon>
        <taxon>Magnetococcus</taxon>
    </lineage>
</organism>
<dbReference type="Pfam" id="PF00149">
    <property type="entry name" value="Metallophos"/>
    <property type="match status" value="1"/>
</dbReference>
<dbReference type="EMBL" id="CP000471">
    <property type="protein sequence ID" value="ABK44498.1"/>
    <property type="molecule type" value="Genomic_DNA"/>
</dbReference>
<dbReference type="Proteomes" id="UP000002586">
    <property type="component" value="Chromosome"/>
</dbReference>
<evidence type="ECO:0000313" key="2">
    <source>
        <dbReference type="EMBL" id="ABK44498.1"/>
    </source>
</evidence>
<accession>A0L955</accession>
<name>A0L955_MAGMM</name>
<dbReference type="RefSeq" id="WP_011713633.1">
    <property type="nucleotide sequence ID" value="NC_008576.1"/>
</dbReference>
<evidence type="ECO:0000259" key="1">
    <source>
        <dbReference type="Pfam" id="PF00149"/>
    </source>
</evidence>
<proteinExistence type="predicted"/>
<dbReference type="KEGG" id="mgm:Mmc1_1997"/>
<reference evidence="3" key="1">
    <citation type="journal article" date="2009" name="Appl. Environ. Microbiol.">
        <title>Complete genome sequence of the chemolithoautotrophic marine magnetotactic coccus strain MC-1.</title>
        <authorList>
            <person name="Schubbe S."/>
            <person name="Williams T.J."/>
            <person name="Xie G."/>
            <person name="Kiss H.E."/>
            <person name="Brettin T.S."/>
            <person name="Martinez D."/>
            <person name="Ross C.A."/>
            <person name="Schuler D."/>
            <person name="Cox B.L."/>
            <person name="Nealson K.H."/>
            <person name="Bazylinski D.A."/>
        </authorList>
    </citation>
    <scope>NUCLEOTIDE SEQUENCE [LARGE SCALE GENOMIC DNA]</scope>
    <source>
        <strain evidence="3">ATCC BAA-1437 / JCM 17883 / MC-1</strain>
    </source>
</reference>
<protein>
    <submittedName>
        <fullName evidence="2">Metallophosphoesterase</fullName>
    </submittedName>
</protein>
<feature type="domain" description="Calcineurin-like phosphoesterase" evidence="1">
    <location>
        <begin position="2"/>
        <end position="218"/>
    </location>
</feature>
<dbReference type="PANTHER" id="PTHR37844:SF2">
    <property type="entry name" value="SER_THR PROTEIN PHOSPHATASE SUPERFAMILY (AFU_ORTHOLOGUE AFUA_1G14840)"/>
    <property type="match status" value="1"/>
</dbReference>
<dbReference type="AlphaFoldDB" id="A0L955"/>
<dbReference type="Gene3D" id="3.60.21.10">
    <property type="match status" value="1"/>
</dbReference>
<dbReference type="InterPro" id="IPR004843">
    <property type="entry name" value="Calcineurin-like_PHP"/>
</dbReference>
<evidence type="ECO:0000313" key="3">
    <source>
        <dbReference type="Proteomes" id="UP000002586"/>
    </source>
</evidence>
<dbReference type="SUPFAM" id="SSF56300">
    <property type="entry name" value="Metallo-dependent phosphatases"/>
    <property type="match status" value="1"/>
</dbReference>
<dbReference type="PANTHER" id="PTHR37844">
    <property type="entry name" value="SER/THR PROTEIN PHOSPHATASE SUPERFAMILY (AFU_ORTHOLOGUE AFUA_1G14840)"/>
    <property type="match status" value="1"/>
</dbReference>
<dbReference type="InterPro" id="IPR029052">
    <property type="entry name" value="Metallo-depent_PP-like"/>
</dbReference>
<keyword evidence="3" id="KW-1185">Reference proteome</keyword>